<dbReference type="SUPFAM" id="SSF56935">
    <property type="entry name" value="Porins"/>
    <property type="match status" value="1"/>
</dbReference>
<feature type="signal peptide" evidence="1">
    <location>
        <begin position="1"/>
        <end position="26"/>
    </location>
</feature>
<dbReference type="InterPro" id="IPR011486">
    <property type="entry name" value="BBP2"/>
</dbReference>
<reference evidence="2 3" key="1">
    <citation type="journal article" date="2012" name="FEBS Lett.">
        <title>Anammox organism KSU-1 expresses a NirK-type copper-containing nitrite reductase instead of a NirS-type with cytochrome cd1.</title>
        <authorList>
            <person name="Hira D."/>
            <person name="Toh H."/>
            <person name="Migita C.T."/>
            <person name="Okubo H."/>
            <person name="Nishiyama T."/>
            <person name="Hattori M."/>
            <person name="Furukawa K."/>
            <person name="Fujii T."/>
        </authorList>
    </citation>
    <scope>NUCLEOTIDE SEQUENCE [LARGE SCALE GENOMIC DNA]</scope>
</reference>
<keyword evidence="1" id="KW-0732">Signal</keyword>
<comment type="caution">
    <text evidence="2">The sequence shown here is derived from an EMBL/GenBank/DDBJ whole genome shotgun (WGS) entry which is preliminary data.</text>
</comment>
<evidence type="ECO:0000256" key="1">
    <source>
        <dbReference type="SAM" id="SignalP"/>
    </source>
</evidence>
<sequence length="410" mass="45787">MKNLYKWGLAGILCSAMAGFTTPIFAQVLDVVPEEAAPVMPAEESGLVNLLKDMKVSGFVDTNYFYNDEAPSGQNNLSPLNFIGENENHSLTFESFALFVDKAVTDESPIGWQLHTYFGEKAKRITFLGEPGTSDPDRDDIFTVATANVSWKAPIGSGITFRFGKFYTWIGAELVENINNPNYQHGILYNNAIPFTHTGISASYDFTDKVSLSLYGVNGWDSFVDNNSSKSFGWYLTYKPTEKAFVSLGGIHGAEGWDNPKGPIPVNVQRRSTNGGLTHLFDVVATYQLTEKLSFILNGDWGQAQDAAMDIGNGLALGNTGHWWGVAGYALYDFTNWIQGVVRYEYFDDTDGVRFFDQTIWEVTLTCNIKMRENLLFRPEYRFNHYSDPDAIGVHDSSENIYGIGIEYLF</sequence>
<dbReference type="EMBL" id="BAFH01000004">
    <property type="protein sequence ID" value="GAB63691.1"/>
    <property type="molecule type" value="Genomic_DNA"/>
</dbReference>
<evidence type="ECO:0000313" key="3">
    <source>
        <dbReference type="Proteomes" id="UP000002985"/>
    </source>
</evidence>
<dbReference type="eggNOG" id="COG2067">
    <property type="taxonomic scope" value="Bacteria"/>
</dbReference>
<dbReference type="Proteomes" id="UP000002985">
    <property type="component" value="Unassembled WGS sequence"/>
</dbReference>
<organism evidence="2 3">
    <name type="scientific">Candidatus Jettenia caeni</name>
    <dbReference type="NCBI Taxonomy" id="247490"/>
    <lineage>
        <taxon>Bacteria</taxon>
        <taxon>Pseudomonadati</taxon>
        <taxon>Planctomycetota</taxon>
        <taxon>Candidatus Brocadiia</taxon>
        <taxon>Candidatus Brocadiales</taxon>
        <taxon>Candidatus Brocadiaceae</taxon>
        <taxon>Candidatus Jettenia</taxon>
    </lineage>
</organism>
<gene>
    <name evidence="2" type="ORF">KSU1_D0382</name>
</gene>
<evidence type="ECO:0008006" key="4">
    <source>
        <dbReference type="Google" id="ProtNLM"/>
    </source>
</evidence>
<dbReference type="STRING" id="247490.KSU1_D0382"/>
<dbReference type="Pfam" id="PF07642">
    <property type="entry name" value="BBP2"/>
    <property type="match status" value="1"/>
</dbReference>
<dbReference type="AlphaFoldDB" id="I3IPP6"/>
<protein>
    <recommendedName>
        <fullName evidence="4">Porin</fullName>
    </recommendedName>
</protein>
<name>I3IPP6_9BACT</name>
<accession>I3IPP6</accession>
<feature type="chain" id="PRO_5003671281" description="Porin" evidence="1">
    <location>
        <begin position="27"/>
        <end position="410"/>
    </location>
</feature>
<keyword evidence="3" id="KW-1185">Reference proteome</keyword>
<proteinExistence type="predicted"/>
<dbReference type="OrthoDB" id="9775763at2"/>
<evidence type="ECO:0000313" key="2">
    <source>
        <dbReference type="EMBL" id="GAB63691.1"/>
    </source>
</evidence>